<dbReference type="EMBL" id="CACTIH010005497">
    <property type="protein sequence ID" value="CAA2995332.1"/>
    <property type="molecule type" value="Genomic_DNA"/>
</dbReference>
<comment type="caution">
    <text evidence="1">The sequence shown here is derived from an EMBL/GenBank/DDBJ whole genome shotgun (WGS) entry which is preliminary data.</text>
</comment>
<proteinExistence type="predicted"/>
<keyword evidence="2" id="KW-1185">Reference proteome</keyword>
<reference evidence="1 2" key="1">
    <citation type="submission" date="2019-12" db="EMBL/GenBank/DDBJ databases">
        <authorList>
            <person name="Alioto T."/>
            <person name="Alioto T."/>
            <person name="Gomez Garrido J."/>
        </authorList>
    </citation>
    <scope>NUCLEOTIDE SEQUENCE [LARGE SCALE GENOMIC DNA]</scope>
</reference>
<dbReference type="AlphaFoldDB" id="A0A8S0SUS3"/>
<dbReference type="Proteomes" id="UP000594638">
    <property type="component" value="Unassembled WGS sequence"/>
</dbReference>
<organism evidence="1 2">
    <name type="scientific">Olea europaea subsp. europaea</name>
    <dbReference type="NCBI Taxonomy" id="158383"/>
    <lineage>
        <taxon>Eukaryota</taxon>
        <taxon>Viridiplantae</taxon>
        <taxon>Streptophyta</taxon>
        <taxon>Embryophyta</taxon>
        <taxon>Tracheophyta</taxon>
        <taxon>Spermatophyta</taxon>
        <taxon>Magnoliopsida</taxon>
        <taxon>eudicotyledons</taxon>
        <taxon>Gunneridae</taxon>
        <taxon>Pentapetalae</taxon>
        <taxon>asterids</taxon>
        <taxon>lamiids</taxon>
        <taxon>Lamiales</taxon>
        <taxon>Oleaceae</taxon>
        <taxon>Oleeae</taxon>
        <taxon>Olea</taxon>
    </lineage>
</organism>
<dbReference type="Gramene" id="OE9A011168T1">
    <property type="protein sequence ID" value="OE9A011168C1"/>
    <property type="gene ID" value="OE9A011168"/>
</dbReference>
<evidence type="ECO:0000313" key="2">
    <source>
        <dbReference type="Proteomes" id="UP000594638"/>
    </source>
</evidence>
<name>A0A8S0SUS3_OLEEU</name>
<evidence type="ECO:0000313" key="1">
    <source>
        <dbReference type="EMBL" id="CAA2995332.1"/>
    </source>
</evidence>
<sequence>MLKTEEDFDSATLGIEERMLTVAVDEMACTKPLQFFVYNSARKRSRVKKKGQDRYLRHNSFRRLLKKIKEADKVVSDTT</sequence>
<protein>
    <submittedName>
        <fullName evidence="1">Uncharacterized protein</fullName>
    </submittedName>
</protein>
<gene>
    <name evidence="1" type="ORF">OLEA9_A011168</name>
</gene>
<accession>A0A8S0SUS3</accession>